<evidence type="ECO:0000313" key="2">
    <source>
        <dbReference type="EMBL" id="KRO28152.1"/>
    </source>
</evidence>
<name>A0A0R2NQZ8_9LACO</name>
<comment type="caution">
    <text evidence="2">The sequence shown here is derived from an EMBL/GenBank/DDBJ whole genome shotgun (WGS) entry which is preliminary data.</text>
</comment>
<organism evidence="2 3">
    <name type="scientific">Lactiplantibacillus fabifermentans DSM 21115</name>
    <dbReference type="NCBI Taxonomy" id="1413187"/>
    <lineage>
        <taxon>Bacteria</taxon>
        <taxon>Bacillati</taxon>
        <taxon>Bacillota</taxon>
        <taxon>Bacilli</taxon>
        <taxon>Lactobacillales</taxon>
        <taxon>Lactobacillaceae</taxon>
        <taxon>Lactiplantibacillus</taxon>
    </lineage>
</organism>
<keyword evidence="3" id="KW-1185">Reference proteome</keyword>
<accession>A0A0R2NQZ8</accession>
<sequence>MIFILMGWKQRLGLTMLLGCTALIPAVSVNAATTYSRSKAKTVATKPYYAKAKKGSTYKLSGKAKKTKLKANHALKNYMSTTWMRSKTMTLTHKGKKTTYYYVKNAKNGATGWVASSYLKAGKNFQGTTAKKSSGRYQRAKAGKLYQFTASNTYVKFASGQNLSATAVYTRTKTRNVYKKGIKYQYDYVTSGQTHGWVWHNYLKTAKKIVAKPTTVAKVDGHTTENATVDGVTYYSTSGNVLDPYSASDFKTVDVDSQYQMGTIDYAKTALYVNNNSFEKTPDTLGVLRHTDDSYSNYSLKTAMYLPIDFKNTATNGFTRKSVLGDPQSATFSKDDQYLYVMYVDSTETTGANQTGWVIRYDWNKLTALGASNSGTMDMIRRATNRDYYGKGTKKQKALDKKVLACIKVGPKFKSGHAQSLALNPKTNELWFVKAYKEKAEATVQRLNATTLTPDASVNFTLKSTVCMGSTLAFDNDGNAYFWTETRSPWKTAPVDSLKFYKGTLSTSEVHFKLIMQGLTHSPGAVVQSSSFNPNNGRFYMVSDESIFSVPVDKIGDLTTADVSATNFDGKREFEGLIFKHTSDTGYVLANKGPELMEMMK</sequence>
<reference evidence="2 3" key="1">
    <citation type="journal article" date="2015" name="Genome Announc.">
        <title>Expanding the biotechnology potential of lactobacilli through comparative genomics of 213 strains and associated genera.</title>
        <authorList>
            <person name="Sun Z."/>
            <person name="Harris H.M."/>
            <person name="McCann A."/>
            <person name="Guo C."/>
            <person name="Argimon S."/>
            <person name="Zhang W."/>
            <person name="Yang X."/>
            <person name="Jeffery I.B."/>
            <person name="Cooney J.C."/>
            <person name="Kagawa T.F."/>
            <person name="Liu W."/>
            <person name="Song Y."/>
            <person name="Salvetti E."/>
            <person name="Wrobel A."/>
            <person name="Rasinkangas P."/>
            <person name="Parkhill J."/>
            <person name="Rea M.C."/>
            <person name="O'Sullivan O."/>
            <person name="Ritari J."/>
            <person name="Douillard F.P."/>
            <person name="Paul Ross R."/>
            <person name="Yang R."/>
            <person name="Briner A.E."/>
            <person name="Felis G.E."/>
            <person name="de Vos W.M."/>
            <person name="Barrangou R."/>
            <person name="Klaenhammer T.R."/>
            <person name="Caufield P.W."/>
            <person name="Cui Y."/>
            <person name="Zhang H."/>
            <person name="O'Toole P.W."/>
        </authorList>
    </citation>
    <scope>NUCLEOTIDE SEQUENCE [LARGE SCALE GENOMIC DNA]</scope>
    <source>
        <strain evidence="2 3">DSM 21115</strain>
    </source>
</reference>
<dbReference type="SUPFAM" id="SSF75011">
    <property type="entry name" value="3-carboxy-cis,cis-mucoante lactonizing enzyme"/>
    <property type="match status" value="1"/>
</dbReference>
<gene>
    <name evidence="2" type="ORF">DY78_GL002650</name>
</gene>
<keyword evidence="1" id="KW-0732">Signal</keyword>
<evidence type="ECO:0000313" key="3">
    <source>
        <dbReference type="Proteomes" id="UP000050920"/>
    </source>
</evidence>
<protein>
    <submittedName>
        <fullName evidence="2">Extracellular protein</fullName>
    </submittedName>
</protein>
<feature type="signal peptide" evidence="1">
    <location>
        <begin position="1"/>
        <end position="31"/>
    </location>
</feature>
<evidence type="ECO:0000256" key="1">
    <source>
        <dbReference type="SAM" id="SignalP"/>
    </source>
</evidence>
<feature type="chain" id="PRO_5006421250" evidence="1">
    <location>
        <begin position="32"/>
        <end position="601"/>
    </location>
</feature>
<dbReference type="EMBL" id="AYGX02000052">
    <property type="protein sequence ID" value="KRO28152.1"/>
    <property type="molecule type" value="Genomic_DNA"/>
</dbReference>
<proteinExistence type="predicted"/>
<dbReference type="Proteomes" id="UP000050920">
    <property type="component" value="Unassembled WGS sequence"/>
</dbReference>
<dbReference type="AlphaFoldDB" id="A0A0R2NQZ8"/>